<dbReference type="Proteomes" id="UP000256310">
    <property type="component" value="Unassembled WGS sequence"/>
</dbReference>
<organism evidence="2 3">
    <name type="scientific">Parasphingopyxis lamellibrachiae</name>
    <dbReference type="NCBI Taxonomy" id="680125"/>
    <lineage>
        <taxon>Bacteria</taxon>
        <taxon>Pseudomonadati</taxon>
        <taxon>Pseudomonadota</taxon>
        <taxon>Alphaproteobacteria</taxon>
        <taxon>Sphingomonadales</taxon>
        <taxon>Sphingomonadaceae</taxon>
        <taxon>Parasphingopyxis</taxon>
    </lineage>
</organism>
<comment type="caution">
    <text evidence="2">The sequence shown here is derived from an EMBL/GenBank/DDBJ whole genome shotgun (WGS) entry which is preliminary data.</text>
</comment>
<dbReference type="InterPro" id="IPR029058">
    <property type="entry name" value="AB_hydrolase_fold"/>
</dbReference>
<dbReference type="EMBL" id="QRDP01000004">
    <property type="protein sequence ID" value="RED17347.1"/>
    <property type="molecule type" value="Genomic_DNA"/>
</dbReference>
<dbReference type="Gene3D" id="3.40.50.1820">
    <property type="entry name" value="alpha/beta hydrolase"/>
    <property type="match status" value="1"/>
</dbReference>
<proteinExistence type="predicted"/>
<feature type="compositionally biased region" description="Basic and acidic residues" evidence="1">
    <location>
        <begin position="263"/>
        <end position="276"/>
    </location>
</feature>
<evidence type="ECO:0008006" key="4">
    <source>
        <dbReference type="Google" id="ProtNLM"/>
    </source>
</evidence>
<dbReference type="RefSeq" id="WP_116236632.1">
    <property type="nucleotide sequence ID" value="NZ_QRDP01000004.1"/>
</dbReference>
<evidence type="ECO:0000313" key="2">
    <source>
        <dbReference type="EMBL" id="RED17347.1"/>
    </source>
</evidence>
<sequence>MLDEAHIVEKVDRRFVGMASPTAPRIQAGGHPCQGLYWTPKGNPAPKVAVIATHYNVDFTEHYIAPYFAARGYGFLGWNTRFRGFEDLFLLEHALIDISVGMQWLRDHGVEKIVTLGNSGGGSLMGAYQAEALAPSLAADFSGSGVDRLAALPAADLYIALNAHQGRPEVLTNWMDGSVVDENDPTLTDESLNPFNPDNGPPYSDEFITRYRAAQRARNQRITDWAKAELERLNAAGIPDRLFPLFRVWGDLRFMDPAIDPSERKPQHCYRGHPEPANKSPSIGRANMLKTWLSMWSLETSKCQGGEQLAKFTMPALVVQSLGDAGVFPSDAHALHDAIGSADKGLEFVKGQHYFEDSVEERDTVADLMAGWIAERI</sequence>
<name>A0A3D9FIE7_9SPHN</name>
<evidence type="ECO:0000256" key="1">
    <source>
        <dbReference type="SAM" id="MobiDB-lite"/>
    </source>
</evidence>
<accession>A0A3D9FIE7</accession>
<dbReference type="OrthoDB" id="2062670at2"/>
<gene>
    <name evidence="2" type="ORF">DFR46_2393</name>
</gene>
<evidence type="ECO:0000313" key="3">
    <source>
        <dbReference type="Proteomes" id="UP000256310"/>
    </source>
</evidence>
<protein>
    <recommendedName>
        <fullName evidence="4">Alpha/beta hydrolase</fullName>
    </recommendedName>
</protein>
<dbReference type="SUPFAM" id="SSF53474">
    <property type="entry name" value="alpha/beta-Hydrolases"/>
    <property type="match status" value="1"/>
</dbReference>
<dbReference type="AlphaFoldDB" id="A0A3D9FIE7"/>
<keyword evidence="3" id="KW-1185">Reference proteome</keyword>
<feature type="region of interest" description="Disordered" evidence="1">
    <location>
        <begin position="263"/>
        <end position="283"/>
    </location>
</feature>
<reference evidence="2 3" key="1">
    <citation type="submission" date="2018-07" db="EMBL/GenBank/DDBJ databases">
        <title>Genomic Encyclopedia of Type Strains, Phase IV (KMG-IV): sequencing the most valuable type-strain genomes for metagenomic binning, comparative biology and taxonomic classification.</title>
        <authorList>
            <person name="Goeker M."/>
        </authorList>
    </citation>
    <scope>NUCLEOTIDE SEQUENCE [LARGE SCALE GENOMIC DNA]</scope>
    <source>
        <strain evidence="2 3">DSM 26725</strain>
    </source>
</reference>